<dbReference type="Proteomes" id="UP001178461">
    <property type="component" value="Chromosome 17"/>
</dbReference>
<evidence type="ECO:0000256" key="1">
    <source>
        <dbReference type="SAM" id="MobiDB-lite"/>
    </source>
</evidence>
<keyword evidence="3" id="KW-1185">Reference proteome</keyword>
<protein>
    <submittedName>
        <fullName evidence="2">Uncharacterized protein</fullName>
    </submittedName>
</protein>
<evidence type="ECO:0000313" key="3">
    <source>
        <dbReference type="Proteomes" id="UP001178461"/>
    </source>
</evidence>
<evidence type="ECO:0000313" key="2">
    <source>
        <dbReference type="EMBL" id="CAI5796510.1"/>
    </source>
</evidence>
<feature type="region of interest" description="Disordered" evidence="1">
    <location>
        <begin position="41"/>
        <end position="60"/>
    </location>
</feature>
<feature type="compositionally biased region" description="Basic and acidic residues" evidence="1">
    <location>
        <begin position="47"/>
        <end position="60"/>
    </location>
</feature>
<dbReference type="EMBL" id="OX395142">
    <property type="protein sequence ID" value="CAI5796510.1"/>
    <property type="molecule type" value="Genomic_DNA"/>
</dbReference>
<name>A0AA35PSH5_9SAUR</name>
<proteinExistence type="predicted"/>
<gene>
    <name evidence="2" type="ORF">PODLI_1B016636</name>
</gene>
<sequence>MSSDSPIALLPGVVVAIKQENVLADMLSGVGAPEKAAREVCTPPFTRKQEEDNHQEQGHP</sequence>
<organism evidence="2 3">
    <name type="scientific">Podarcis lilfordi</name>
    <name type="common">Lilford's wall lizard</name>
    <dbReference type="NCBI Taxonomy" id="74358"/>
    <lineage>
        <taxon>Eukaryota</taxon>
        <taxon>Metazoa</taxon>
        <taxon>Chordata</taxon>
        <taxon>Craniata</taxon>
        <taxon>Vertebrata</taxon>
        <taxon>Euteleostomi</taxon>
        <taxon>Lepidosauria</taxon>
        <taxon>Squamata</taxon>
        <taxon>Bifurcata</taxon>
        <taxon>Unidentata</taxon>
        <taxon>Episquamata</taxon>
        <taxon>Laterata</taxon>
        <taxon>Lacertibaenia</taxon>
        <taxon>Lacertidae</taxon>
        <taxon>Podarcis</taxon>
    </lineage>
</organism>
<dbReference type="AlphaFoldDB" id="A0AA35PSH5"/>
<accession>A0AA35PSH5</accession>
<reference evidence="2" key="1">
    <citation type="submission" date="2022-12" db="EMBL/GenBank/DDBJ databases">
        <authorList>
            <person name="Alioto T."/>
            <person name="Alioto T."/>
            <person name="Gomez Garrido J."/>
        </authorList>
    </citation>
    <scope>NUCLEOTIDE SEQUENCE</scope>
</reference>